<feature type="region of interest" description="Disordered" evidence="1">
    <location>
        <begin position="71"/>
        <end position="91"/>
    </location>
</feature>
<evidence type="ECO:0000313" key="2">
    <source>
        <dbReference type="EMBL" id="SDZ93887.1"/>
    </source>
</evidence>
<reference evidence="3" key="1">
    <citation type="submission" date="2016-10" db="EMBL/GenBank/DDBJ databases">
        <authorList>
            <person name="Varghese N."/>
            <person name="Submissions S."/>
        </authorList>
    </citation>
    <scope>NUCLEOTIDE SEQUENCE [LARGE SCALE GENOMIC DNA]</scope>
    <source>
        <strain evidence="3">DSM 23920</strain>
    </source>
</reference>
<dbReference type="Proteomes" id="UP000199656">
    <property type="component" value="Unassembled WGS sequence"/>
</dbReference>
<protein>
    <submittedName>
        <fullName evidence="2">WG containing repeat-containing protein</fullName>
    </submittedName>
</protein>
<dbReference type="PROSITE" id="PS51257">
    <property type="entry name" value="PROKAR_LIPOPROTEIN"/>
    <property type="match status" value="1"/>
</dbReference>
<dbReference type="Pfam" id="PF14903">
    <property type="entry name" value="WG_beta_rep"/>
    <property type="match status" value="1"/>
</dbReference>
<name>A0A1H3X3C4_9BACT</name>
<dbReference type="STRING" id="408074.SAMN05660909_00248"/>
<accession>A0A1H3X3C4</accession>
<organism evidence="2 3">
    <name type="scientific">Chitinophaga terrae</name>
    <name type="common">ex Kim and Jung 2007</name>
    <dbReference type="NCBI Taxonomy" id="408074"/>
    <lineage>
        <taxon>Bacteria</taxon>
        <taxon>Pseudomonadati</taxon>
        <taxon>Bacteroidota</taxon>
        <taxon>Chitinophagia</taxon>
        <taxon>Chitinophagales</taxon>
        <taxon>Chitinophagaceae</taxon>
        <taxon>Chitinophaga</taxon>
    </lineage>
</organism>
<dbReference type="PANTHER" id="PTHR37841">
    <property type="entry name" value="GLR2918 PROTEIN"/>
    <property type="match status" value="1"/>
</dbReference>
<gene>
    <name evidence="2" type="ORF">SAMN05660909_00248</name>
</gene>
<dbReference type="InterPro" id="IPR032774">
    <property type="entry name" value="WG_beta_rep"/>
</dbReference>
<sequence>MRKTINRIGMCMVVILALSACKSKKEPSPAVQDFLKQLDGKTLDEARDILKEEDEKVGSFLKFMSNFKDEKPQHIKPEDEEEGTPFTPPDPTHLEDAYRLALSDVGFNQTYSLKFSVLEPDGPSLRSASVEDPEFIARELYFHDGSKKNEKLDLGESQHLASLQTVDSAVVDVTYRYPTKVTAVDLDNKHEKAGFKGAAIKLVKIKDNCVRVALEKEAIKGYLEMEAFNKDGKLLSRSSYQQGPDGDENLDDLLKSYQKAVQKLLRNLEKGSYKDVAALQKDVGDEMPDLTPFDNPKKGYVEAFFKGNVARVKMYFKDDTKSVTKTMVLHNNAPNYSGLARVQDPASGKFGFVSTATGQLVIPYSYEKLQTVTPWFFVTSDSKAVRNYRLDTASKKLVPVKGYVYDLTPELVKVAEGLESKYAVMKSSGELLLQPEWDNVSIDPATKLLFANKITEDGPLAGLTTIYDTNGKVITGPLRTLDNFSDGLLLVWDKAGKASFIDPQGKKAIDVSGYADIDPFSEGLAFVENQEGKYGFIDTKGRVAIPFEYASVTGFNLGLSLVTRKNGEVTEAALINSKGEQVVPFKESERVDTDDKGTARVYTLQNKKFDAWGKEKR</sequence>
<evidence type="ECO:0000313" key="3">
    <source>
        <dbReference type="Proteomes" id="UP000199656"/>
    </source>
</evidence>
<dbReference type="EMBL" id="FNRL01000001">
    <property type="protein sequence ID" value="SDZ93887.1"/>
    <property type="molecule type" value="Genomic_DNA"/>
</dbReference>
<proteinExistence type="predicted"/>
<dbReference type="AlphaFoldDB" id="A0A1H3X3C4"/>
<keyword evidence="3" id="KW-1185">Reference proteome</keyword>
<dbReference type="OrthoDB" id="632041at2"/>
<evidence type="ECO:0000256" key="1">
    <source>
        <dbReference type="SAM" id="MobiDB-lite"/>
    </source>
</evidence>
<dbReference type="PANTHER" id="PTHR37841:SF1">
    <property type="entry name" value="DUF3298 DOMAIN-CONTAINING PROTEIN"/>
    <property type="match status" value="1"/>
</dbReference>